<evidence type="ECO:0000256" key="2">
    <source>
        <dbReference type="PROSITE-ProRule" id="PRU00035"/>
    </source>
</evidence>
<dbReference type="Proteomes" id="UP000193642">
    <property type="component" value="Unassembled WGS sequence"/>
</dbReference>
<dbReference type="PANTHER" id="PTHR15398">
    <property type="entry name" value="BROMODOMAIN-CONTAINING PROTEIN 8"/>
    <property type="match status" value="1"/>
</dbReference>
<dbReference type="Pfam" id="PF00439">
    <property type="entry name" value="Bromodomain"/>
    <property type="match status" value="1"/>
</dbReference>
<dbReference type="PANTHER" id="PTHR15398:SF4">
    <property type="entry name" value="BROMODOMAIN-CONTAINING PROTEIN 8 ISOFORM X1"/>
    <property type="match status" value="1"/>
</dbReference>
<name>A0A1Y2C064_9FUNG</name>
<keyword evidence="1 2" id="KW-0103">Bromodomain</keyword>
<feature type="compositionally biased region" description="Low complexity" evidence="3">
    <location>
        <begin position="34"/>
        <end position="99"/>
    </location>
</feature>
<evidence type="ECO:0000256" key="3">
    <source>
        <dbReference type="SAM" id="MobiDB-lite"/>
    </source>
</evidence>
<dbReference type="InterPro" id="IPR001487">
    <property type="entry name" value="Bromodomain"/>
</dbReference>
<evidence type="ECO:0000259" key="4">
    <source>
        <dbReference type="PROSITE" id="PS50014"/>
    </source>
</evidence>
<feature type="domain" description="Bromo" evidence="4">
    <location>
        <begin position="222"/>
        <end position="274"/>
    </location>
</feature>
<evidence type="ECO:0000313" key="6">
    <source>
        <dbReference type="Proteomes" id="UP000193642"/>
    </source>
</evidence>
<organism evidence="5 6">
    <name type="scientific">Rhizoclosmatium globosum</name>
    <dbReference type="NCBI Taxonomy" id="329046"/>
    <lineage>
        <taxon>Eukaryota</taxon>
        <taxon>Fungi</taxon>
        <taxon>Fungi incertae sedis</taxon>
        <taxon>Chytridiomycota</taxon>
        <taxon>Chytridiomycota incertae sedis</taxon>
        <taxon>Chytridiomycetes</taxon>
        <taxon>Chytridiales</taxon>
        <taxon>Chytriomycetaceae</taxon>
        <taxon>Rhizoclosmatium</taxon>
    </lineage>
</organism>
<comment type="caution">
    <text evidence="5">The sequence shown here is derived from an EMBL/GenBank/DDBJ whole genome shotgun (WGS) entry which is preliminary data.</text>
</comment>
<dbReference type="GO" id="GO:0006325">
    <property type="term" value="P:chromatin organization"/>
    <property type="evidence" value="ECO:0007669"/>
    <property type="project" value="UniProtKB-ARBA"/>
</dbReference>
<reference evidence="5 6" key="1">
    <citation type="submission" date="2016-07" db="EMBL/GenBank/DDBJ databases">
        <title>Pervasive Adenine N6-methylation of Active Genes in Fungi.</title>
        <authorList>
            <consortium name="DOE Joint Genome Institute"/>
            <person name="Mondo S.J."/>
            <person name="Dannebaum R.O."/>
            <person name="Kuo R.C."/>
            <person name="Labutti K."/>
            <person name="Haridas S."/>
            <person name="Kuo A."/>
            <person name="Salamov A."/>
            <person name="Ahrendt S.R."/>
            <person name="Lipzen A."/>
            <person name="Sullivan W."/>
            <person name="Andreopoulos W.B."/>
            <person name="Clum A."/>
            <person name="Lindquist E."/>
            <person name="Daum C."/>
            <person name="Ramamoorthy G.K."/>
            <person name="Gryganskyi A."/>
            <person name="Culley D."/>
            <person name="Magnuson J.K."/>
            <person name="James T.Y."/>
            <person name="O'Malley M.A."/>
            <person name="Stajich J.E."/>
            <person name="Spatafora J.W."/>
            <person name="Visel A."/>
            <person name="Grigoriev I.V."/>
        </authorList>
    </citation>
    <scope>NUCLEOTIDE SEQUENCE [LARGE SCALE GENOMIC DNA]</scope>
    <source>
        <strain evidence="5 6">JEL800</strain>
    </source>
</reference>
<keyword evidence="6" id="KW-1185">Reference proteome</keyword>
<evidence type="ECO:0000313" key="5">
    <source>
        <dbReference type="EMBL" id="ORY40422.1"/>
    </source>
</evidence>
<dbReference type="Gene3D" id="1.20.920.10">
    <property type="entry name" value="Bromodomain-like"/>
    <property type="match status" value="1"/>
</dbReference>
<dbReference type="SMART" id="SM00297">
    <property type="entry name" value="BROMO"/>
    <property type="match status" value="1"/>
</dbReference>
<proteinExistence type="predicted"/>
<dbReference type="STRING" id="329046.A0A1Y2C064"/>
<dbReference type="EMBL" id="MCGO01000035">
    <property type="protein sequence ID" value="ORY40422.1"/>
    <property type="molecule type" value="Genomic_DNA"/>
</dbReference>
<dbReference type="GO" id="GO:0035267">
    <property type="term" value="C:NuA4 histone acetyltransferase complex"/>
    <property type="evidence" value="ECO:0007669"/>
    <property type="project" value="TreeGrafter"/>
</dbReference>
<gene>
    <name evidence="5" type="ORF">BCR33DRAFT_852749</name>
</gene>
<accession>A0A1Y2C064</accession>
<dbReference type="AlphaFoldDB" id="A0A1Y2C064"/>
<dbReference type="PRINTS" id="PR00503">
    <property type="entry name" value="BROMODOMAIN"/>
</dbReference>
<evidence type="ECO:0000256" key="1">
    <source>
        <dbReference type="ARBA" id="ARBA00023117"/>
    </source>
</evidence>
<dbReference type="SUPFAM" id="SSF47370">
    <property type="entry name" value="Bromodomain"/>
    <property type="match status" value="1"/>
</dbReference>
<protein>
    <submittedName>
        <fullName evidence="5">Bromodomain-containing protein</fullName>
    </submittedName>
</protein>
<sequence>MSLSGPEIRHRLKEQEATVAVLLRELAQLRAQAPPLPPLSTAQPQPQPQPTTTTTTTTRIRVPPSSIAASASTSPPLPHTALSTTTATTTSTSTAQAQPIPSSIAPTLSFPPIPASPKLVIQQQKRAVKAESASAMVLDNVNEETPSAIPVPTPTAPTATATSDSVMGEMDMGSDAGLNSENGDKLISSEEKRRFKKTCMMIWSKLAEHRYGNVFTRAEKSPFYLSVIKNPINLTVIKNRIRDGEISTMEEFHRDILLMLANAVMFNDEGSEIAEMAKTLRVFVETELATLENVRRMKEFMSE</sequence>
<dbReference type="InterPro" id="IPR036427">
    <property type="entry name" value="Bromodomain-like_sf"/>
</dbReference>
<feature type="region of interest" description="Disordered" evidence="3">
    <location>
        <begin position="34"/>
        <end position="109"/>
    </location>
</feature>
<dbReference type="PROSITE" id="PS50014">
    <property type="entry name" value="BROMODOMAIN_2"/>
    <property type="match status" value="1"/>
</dbReference>
<dbReference type="OrthoDB" id="1742084at2759"/>